<evidence type="ECO:0000313" key="11">
    <source>
        <dbReference type="EMBL" id="SEU18241.1"/>
    </source>
</evidence>
<dbReference type="SUPFAM" id="SSF82829">
    <property type="entry name" value="MesJ substrate recognition domain-like"/>
    <property type="match status" value="1"/>
</dbReference>
<dbReference type="SUPFAM" id="SSF52402">
    <property type="entry name" value="Adenine nucleotide alpha hydrolases-like"/>
    <property type="match status" value="1"/>
</dbReference>
<evidence type="ECO:0000256" key="2">
    <source>
        <dbReference type="ARBA" id="ARBA00022490"/>
    </source>
</evidence>
<dbReference type="GO" id="GO:0032267">
    <property type="term" value="F:tRNA(Ile)-lysidine synthase activity"/>
    <property type="evidence" value="ECO:0007669"/>
    <property type="project" value="UniProtKB-EC"/>
</dbReference>
<dbReference type="InterPro" id="IPR014729">
    <property type="entry name" value="Rossmann-like_a/b/a_fold"/>
</dbReference>
<evidence type="ECO:0000256" key="7">
    <source>
        <dbReference type="ARBA" id="ARBA00048539"/>
    </source>
</evidence>
<dbReference type="EMBL" id="FOIM01000046">
    <property type="protein sequence ID" value="SEU18241.1"/>
    <property type="molecule type" value="Genomic_DNA"/>
</dbReference>
<comment type="catalytic activity">
    <reaction evidence="7 8">
        <text>cytidine(34) in tRNA(Ile2) + L-lysine + ATP = lysidine(34) in tRNA(Ile2) + AMP + diphosphate + H(+)</text>
        <dbReference type="Rhea" id="RHEA:43744"/>
        <dbReference type="Rhea" id="RHEA-COMP:10625"/>
        <dbReference type="Rhea" id="RHEA-COMP:10670"/>
        <dbReference type="ChEBI" id="CHEBI:15378"/>
        <dbReference type="ChEBI" id="CHEBI:30616"/>
        <dbReference type="ChEBI" id="CHEBI:32551"/>
        <dbReference type="ChEBI" id="CHEBI:33019"/>
        <dbReference type="ChEBI" id="CHEBI:82748"/>
        <dbReference type="ChEBI" id="CHEBI:83665"/>
        <dbReference type="ChEBI" id="CHEBI:456215"/>
        <dbReference type="EC" id="6.3.4.19"/>
    </reaction>
</comment>
<dbReference type="GO" id="GO:0005524">
    <property type="term" value="F:ATP binding"/>
    <property type="evidence" value="ECO:0007669"/>
    <property type="project" value="UniProtKB-UniRule"/>
</dbReference>
<protein>
    <recommendedName>
        <fullName evidence="8">tRNA(Ile)-lysidine synthase</fullName>
        <ecNumber evidence="8">6.3.4.19</ecNumber>
    </recommendedName>
    <alternativeName>
        <fullName evidence="8">tRNA(Ile)-2-lysyl-cytidine synthase</fullName>
    </alternativeName>
    <alternativeName>
        <fullName evidence="8">tRNA(Ile)-lysidine synthetase</fullName>
    </alternativeName>
</protein>
<dbReference type="GeneID" id="93279641"/>
<dbReference type="Pfam" id="PF11734">
    <property type="entry name" value="TilS_C"/>
    <property type="match status" value="1"/>
</dbReference>
<keyword evidence="6 8" id="KW-0067">ATP-binding</keyword>
<dbReference type="InterPro" id="IPR012796">
    <property type="entry name" value="Lysidine-tRNA-synth_C"/>
</dbReference>
<comment type="subcellular location">
    <subcellularLocation>
        <location evidence="1 8">Cytoplasm</location>
    </subcellularLocation>
</comment>
<feature type="domain" description="Lysidine-tRNA(Ile) synthetase C-terminal" evidence="10">
    <location>
        <begin position="432"/>
        <end position="503"/>
    </location>
</feature>
<keyword evidence="5 8" id="KW-0547">Nucleotide-binding</keyword>
<dbReference type="STRING" id="460384.SAMN05216313_1465"/>
<dbReference type="InterPro" id="IPR012094">
    <property type="entry name" value="tRNA_Ile_lys_synt"/>
</dbReference>
<feature type="region of interest" description="Disordered" evidence="9">
    <location>
        <begin position="509"/>
        <end position="530"/>
    </location>
</feature>
<dbReference type="RefSeq" id="WP_092371122.1">
    <property type="nucleotide sequence ID" value="NZ_DAINWJ010000338.1"/>
</dbReference>
<dbReference type="HAMAP" id="MF_01161">
    <property type="entry name" value="tRNA_Ile_lys_synt"/>
    <property type="match status" value="1"/>
</dbReference>
<evidence type="ECO:0000259" key="10">
    <source>
        <dbReference type="SMART" id="SM00977"/>
    </source>
</evidence>
<dbReference type="GO" id="GO:0006400">
    <property type="term" value="P:tRNA modification"/>
    <property type="evidence" value="ECO:0007669"/>
    <property type="project" value="UniProtKB-UniRule"/>
</dbReference>
<evidence type="ECO:0000256" key="1">
    <source>
        <dbReference type="ARBA" id="ARBA00004496"/>
    </source>
</evidence>
<proteinExistence type="inferred from homology"/>
<comment type="function">
    <text evidence="8">Ligates lysine onto the cytidine present at position 34 of the AUA codon-specific tRNA(Ile) that contains the anticodon CAU, in an ATP-dependent manner. Cytidine is converted to lysidine, thus changing the amino acid specificity of the tRNA from methionine to isoleucine.</text>
</comment>
<sequence length="530" mass="59008">MEDVRRKFRETIEQYHMLRQGGRVVAAVSGGADSVCLLALLCGLRGELGIQVRAVHVHHGLRGAEADRDAEFARQLCERFEVPFVLRRVDVREFARAEKLSEEEAGRLLRYRAFEECAAAWESGAWPEGPGEGTVWPDGAGEAGCGHAWPEETRAAGCGNAWAKETRETGGGNHGAAAGDPPETDAVRVAVAHHGDDQAETILHNLCRGSGLKGLGGMRPVRGRIIRPLIAVGRKEILEWLSANGLSFCQDSTNDTDHYTRNRIRRQLIPMLQEQVNPGAVESILRVGRLAGQADDYLSGQALEWTGRHAREEDGRILIPEKEFEQLPEILRAYVIFQVMARVGGRAKDLTSGHVDQVLGLFGMQAGRSQDLPYGIRAVREYEGVAVGRRETAFGQPRTEAVFRYFSYKKGTEIPKNQYTKWFDCGRIKGTPVVRNRQSGDYITLADGRTKTVRRFMIDEKIPREKRDSVLLLADGSHILWIVGYRISEYYKVGPDTVRVMEVRMEAPARDDPASDVIKEDENGGKDHGR</sequence>
<dbReference type="InterPro" id="IPR011063">
    <property type="entry name" value="TilS/TtcA_N"/>
</dbReference>
<dbReference type="AlphaFoldDB" id="A0A1I0K3A8"/>
<dbReference type="CDD" id="cd01992">
    <property type="entry name" value="TilS_N"/>
    <property type="match status" value="1"/>
</dbReference>
<keyword evidence="2 8" id="KW-0963">Cytoplasm</keyword>
<evidence type="ECO:0000256" key="8">
    <source>
        <dbReference type="HAMAP-Rule" id="MF_01161"/>
    </source>
</evidence>
<keyword evidence="12" id="KW-1185">Reference proteome</keyword>
<gene>
    <name evidence="8" type="primary">tilS</name>
    <name evidence="11" type="ORF">SAMN05216313_1465</name>
</gene>
<dbReference type="EC" id="6.3.4.19" evidence="8"/>
<dbReference type="SUPFAM" id="SSF56037">
    <property type="entry name" value="PheT/TilS domain"/>
    <property type="match status" value="1"/>
</dbReference>
<accession>A0A1I0K3A8</accession>
<organism evidence="11 12">
    <name type="scientific">Enterocloster lavalensis</name>
    <dbReference type="NCBI Taxonomy" id="460384"/>
    <lineage>
        <taxon>Bacteria</taxon>
        <taxon>Bacillati</taxon>
        <taxon>Bacillota</taxon>
        <taxon>Clostridia</taxon>
        <taxon>Lachnospirales</taxon>
        <taxon>Lachnospiraceae</taxon>
        <taxon>Enterocloster</taxon>
    </lineage>
</organism>
<dbReference type="NCBIfam" id="TIGR02433">
    <property type="entry name" value="lysidine_TilS_C"/>
    <property type="match status" value="1"/>
</dbReference>
<name>A0A1I0K3A8_9FIRM</name>
<comment type="similarity">
    <text evidence="8">Belongs to the tRNA(Ile)-lysidine synthase family.</text>
</comment>
<keyword evidence="3 8" id="KW-0436">Ligase</keyword>
<dbReference type="Gene3D" id="3.40.50.620">
    <property type="entry name" value="HUPs"/>
    <property type="match status" value="1"/>
</dbReference>
<reference evidence="12" key="1">
    <citation type="submission" date="2016-10" db="EMBL/GenBank/DDBJ databases">
        <authorList>
            <person name="Varghese N."/>
            <person name="Submissions S."/>
        </authorList>
    </citation>
    <scope>NUCLEOTIDE SEQUENCE [LARGE SCALE GENOMIC DNA]</scope>
    <source>
        <strain evidence="12">NLAE-zl-G277</strain>
    </source>
</reference>
<comment type="domain">
    <text evidence="8">The N-terminal region contains the highly conserved SGGXDS motif, predicted to be a P-loop motif involved in ATP binding.</text>
</comment>
<evidence type="ECO:0000313" key="12">
    <source>
        <dbReference type="Proteomes" id="UP000198508"/>
    </source>
</evidence>
<keyword evidence="4 8" id="KW-0819">tRNA processing</keyword>
<dbReference type="SMART" id="SM00977">
    <property type="entry name" value="TilS_C"/>
    <property type="match status" value="1"/>
</dbReference>
<evidence type="ECO:0000256" key="3">
    <source>
        <dbReference type="ARBA" id="ARBA00022598"/>
    </source>
</evidence>
<evidence type="ECO:0000256" key="9">
    <source>
        <dbReference type="SAM" id="MobiDB-lite"/>
    </source>
</evidence>
<dbReference type="InterPro" id="IPR012795">
    <property type="entry name" value="tRNA_Ile_lys_synt_N"/>
</dbReference>
<feature type="binding site" evidence="8">
    <location>
        <begin position="29"/>
        <end position="34"/>
    </location>
    <ligand>
        <name>ATP</name>
        <dbReference type="ChEBI" id="CHEBI:30616"/>
    </ligand>
</feature>
<dbReference type="PANTHER" id="PTHR43033">
    <property type="entry name" value="TRNA(ILE)-LYSIDINE SYNTHASE-RELATED"/>
    <property type="match status" value="1"/>
</dbReference>
<evidence type="ECO:0000256" key="6">
    <source>
        <dbReference type="ARBA" id="ARBA00022840"/>
    </source>
</evidence>
<evidence type="ECO:0000256" key="4">
    <source>
        <dbReference type="ARBA" id="ARBA00022694"/>
    </source>
</evidence>
<dbReference type="PANTHER" id="PTHR43033:SF1">
    <property type="entry name" value="TRNA(ILE)-LYSIDINE SYNTHASE-RELATED"/>
    <property type="match status" value="1"/>
</dbReference>
<dbReference type="GO" id="GO:0005737">
    <property type="term" value="C:cytoplasm"/>
    <property type="evidence" value="ECO:0007669"/>
    <property type="project" value="UniProtKB-SubCell"/>
</dbReference>
<evidence type="ECO:0000256" key="5">
    <source>
        <dbReference type="ARBA" id="ARBA00022741"/>
    </source>
</evidence>
<dbReference type="Proteomes" id="UP000198508">
    <property type="component" value="Unassembled WGS sequence"/>
</dbReference>
<dbReference type="Pfam" id="PF01171">
    <property type="entry name" value="ATP_bind_3"/>
    <property type="match status" value="2"/>
</dbReference>